<dbReference type="CDD" id="cd14014">
    <property type="entry name" value="STKc_PknB_like"/>
    <property type="match status" value="1"/>
</dbReference>
<comment type="subcellular location">
    <subcellularLocation>
        <location evidence="11">Spore membrane</location>
        <topology evidence="11">Single-pass type II membrane protein</topology>
    </subcellularLocation>
</comment>
<keyword evidence="4" id="KW-0808">Transferase</keyword>
<evidence type="ECO:0000256" key="7">
    <source>
        <dbReference type="ARBA" id="ARBA00022840"/>
    </source>
</evidence>
<dbReference type="OrthoDB" id="9788659at2"/>
<dbReference type="InterPro" id="IPR011009">
    <property type="entry name" value="Kinase-like_dom_sf"/>
</dbReference>
<feature type="binding site" evidence="13">
    <location>
        <position position="40"/>
    </location>
    <ligand>
        <name>ATP</name>
        <dbReference type="ChEBI" id="CHEBI:30616"/>
    </ligand>
</feature>
<dbReference type="GO" id="GO:0004674">
    <property type="term" value="F:protein serine/threonine kinase activity"/>
    <property type="evidence" value="ECO:0007669"/>
    <property type="project" value="UniProtKB-KW"/>
</dbReference>
<evidence type="ECO:0000313" key="18">
    <source>
        <dbReference type="EMBL" id="SEN61081.1"/>
    </source>
</evidence>
<sequence length="684" mass="75851">MLEGKLLSDRYQVKRLIGGGGMANVYLGYDTILEREVAIKALKLEYANDDEFISRFHREAQSATSLSHPNIVSMYDVDDEDGIYFMVMEYVEGMTLKKFIQHYGPISVEESIFIMEQICSAIEHAHDNHIVHRDIKPQNILVSPQKQVKVTDFGIALALSATSLTQTNSVLGSVHYLSPEQARGGVANKKSDIYSLGIVFFELLTGRIPFSGQSAVSIALKHLQANTPSIKQWMPEIPQSIENIVFKATAKDPFHRYQNIKQLEADLSTALTPERINEPAYVQPEEPGDATRAIPIVTDQQLEAGGSADDTIIHSKQSTEPTKIVESSDQKVNKQKKPKKKMSKKKKVFIWVATIVLVFLVASLLALFVLPNLLQPDDVEVPDLTNEHIVDAEELLTDLGLLFEREAVFSDEIDAEHVVRTDPEAEATVKEGSTITLFVSQGAETEEFDDYVGQAYSQVERLLLQRGYDDVEREDVYSDEPAGTILAHISPEAGSDVIPGDTTVIFEVSIGTRTISLDDLVGLDEARARQYLTSNGLVANVTEEHSASVSEGDVIRQSPSPGTDVEEGAVVNLVLSLGEEELPPITHAITFNVPYTGTPSQDTGDEDDEDNNEPPSPQRQEVRIYIDDMNHSLGDLYETDTIVEDREFTIRLVIAPNSTATYKVERDDQVILQRTVAYEDVEGD</sequence>
<name>A0A1H8HYD8_9BACI</name>
<organism evidence="18 19">
    <name type="scientific">Amphibacillus marinus</name>
    <dbReference type="NCBI Taxonomy" id="872970"/>
    <lineage>
        <taxon>Bacteria</taxon>
        <taxon>Bacillati</taxon>
        <taxon>Bacillota</taxon>
        <taxon>Bacilli</taxon>
        <taxon>Bacillales</taxon>
        <taxon>Bacillaceae</taxon>
        <taxon>Amphibacillus</taxon>
    </lineage>
</organism>
<evidence type="ECO:0000259" key="16">
    <source>
        <dbReference type="PROSITE" id="PS50011"/>
    </source>
</evidence>
<dbReference type="SMART" id="SM00220">
    <property type="entry name" value="S_TKc"/>
    <property type="match status" value="1"/>
</dbReference>
<evidence type="ECO:0000256" key="3">
    <source>
        <dbReference type="ARBA" id="ARBA00022544"/>
    </source>
</evidence>
<evidence type="ECO:0000256" key="4">
    <source>
        <dbReference type="ARBA" id="ARBA00022679"/>
    </source>
</evidence>
<keyword evidence="15" id="KW-0812">Transmembrane</keyword>
<dbReference type="GO" id="GO:0071224">
    <property type="term" value="P:cellular response to peptidoglycan"/>
    <property type="evidence" value="ECO:0007669"/>
    <property type="project" value="UniProtKB-ARBA"/>
</dbReference>
<dbReference type="InterPro" id="IPR017441">
    <property type="entry name" value="Protein_kinase_ATP_BS"/>
</dbReference>
<comment type="catalytic activity">
    <reaction evidence="10">
        <text>L-seryl-[protein] + ATP = O-phospho-L-seryl-[protein] + ADP + H(+)</text>
        <dbReference type="Rhea" id="RHEA:17989"/>
        <dbReference type="Rhea" id="RHEA-COMP:9863"/>
        <dbReference type="Rhea" id="RHEA-COMP:11604"/>
        <dbReference type="ChEBI" id="CHEBI:15378"/>
        <dbReference type="ChEBI" id="CHEBI:29999"/>
        <dbReference type="ChEBI" id="CHEBI:30616"/>
        <dbReference type="ChEBI" id="CHEBI:83421"/>
        <dbReference type="ChEBI" id="CHEBI:456216"/>
        <dbReference type="EC" id="2.7.11.1"/>
    </reaction>
</comment>
<dbReference type="PANTHER" id="PTHR43289:SF34">
    <property type="entry name" value="SERINE_THREONINE-PROTEIN KINASE YBDM-RELATED"/>
    <property type="match status" value="1"/>
</dbReference>
<dbReference type="GO" id="GO:0009847">
    <property type="term" value="P:spore germination"/>
    <property type="evidence" value="ECO:0007669"/>
    <property type="project" value="UniProtKB-ARBA"/>
</dbReference>
<dbReference type="Proteomes" id="UP000199300">
    <property type="component" value="Unassembled WGS sequence"/>
</dbReference>
<dbReference type="Gene3D" id="1.10.510.10">
    <property type="entry name" value="Transferase(Phosphotransferase) domain 1"/>
    <property type="match status" value="1"/>
</dbReference>
<dbReference type="STRING" id="872970.SAMN04488134_101471"/>
<feature type="domain" description="PASTA" evidence="17">
    <location>
        <begin position="511"/>
        <end position="577"/>
    </location>
</feature>
<dbReference type="Pfam" id="PF00069">
    <property type="entry name" value="Pkinase"/>
    <property type="match status" value="1"/>
</dbReference>
<keyword evidence="19" id="KW-1185">Reference proteome</keyword>
<dbReference type="RefSeq" id="WP_091494398.1">
    <property type="nucleotide sequence ID" value="NZ_FODJ01000001.1"/>
</dbReference>
<evidence type="ECO:0000313" key="19">
    <source>
        <dbReference type="Proteomes" id="UP000199300"/>
    </source>
</evidence>
<evidence type="ECO:0000256" key="14">
    <source>
        <dbReference type="SAM" id="MobiDB-lite"/>
    </source>
</evidence>
<feature type="domain" description="PASTA" evidence="17">
    <location>
        <begin position="375"/>
        <end position="441"/>
    </location>
</feature>
<evidence type="ECO:0000256" key="13">
    <source>
        <dbReference type="PROSITE-ProRule" id="PRU10141"/>
    </source>
</evidence>
<dbReference type="Gene3D" id="3.30.10.20">
    <property type="match status" value="3"/>
</dbReference>
<dbReference type="AlphaFoldDB" id="A0A1H8HYD8"/>
<evidence type="ECO:0000256" key="15">
    <source>
        <dbReference type="SAM" id="Phobius"/>
    </source>
</evidence>
<evidence type="ECO:0000256" key="2">
    <source>
        <dbReference type="ARBA" id="ARBA00022527"/>
    </source>
</evidence>
<evidence type="ECO:0000256" key="9">
    <source>
        <dbReference type="ARBA" id="ARBA00047899"/>
    </source>
</evidence>
<dbReference type="Gene3D" id="2.60.40.2560">
    <property type="match status" value="1"/>
</dbReference>
<feature type="transmembrane region" description="Helical" evidence="15">
    <location>
        <begin position="348"/>
        <end position="370"/>
    </location>
</feature>
<keyword evidence="2 18" id="KW-0723">Serine/threonine-protein kinase</keyword>
<dbReference type="FunFam" id="3.30.200.20:FF:000035">
    <property type="entry name" value="Serine/threonine protein kinase Stk1"/>
    <property type="match status" value="1"/>
</dbReference>
<keyword evidence="5 13" id="KW-0547">Nucleotide-binding</keyword>
<dbReference type="FunFam" id="1.10.510.10:FF:000021">
    <property type="entry name" value="Serine/threonine protein kinase"/>
    <property type="match status" value="1"/>
</dbReference>
<keyword evidence="15" id="KW-1133">Transmembrane helix</keyword>
<evidence type="ECO:0000256" key="6">
    <source>
        <dbReference type="ARBA" id="ARBA00022777"/>
    </source>
</evidence>
<keyword evidence="15" id="KW-0472">Membrane</keyword>
<reference evidence="18 19" key="1">
    <citation type="submission" date="2016-10" db="EMBL/GenBank/DDBJ databases">
        <authorList>
            <person name="de Groot N.N."/>
        </authorList>
    </citation>
    <scope>NUCLEOTIDE SEQUENCE [LARGE SCALE GENOMIC DNA]</scope>
    <source>
        <strain evidence="18 19">CGMCC 1.10434</strain>
    </source>
</reference>
<dbReference type="InterPro" id="IPR008271">
    <property type="entry name" value="Ser/Thr_kinase_AS"/>
</dbReference>
<keyword evidence="6 18" id="KW-0418">Kinase</keyword>
<dbReference type="PROSITE" id="PS51178">
    <property type="entry name" value="PASTA"/>
    <property type="match status" value="2"/>
</dbReference>
<dbReference type="EC" id="2.7.11.1" evidence="1"/>
<dbReference type="SMART" id="SM00740">
    <property type="entry name" value="PASTA"/>
    <property type="match status" value="3"/>
</dbReference>
<comment type="catalytic activity">
    <reaction evidence="9">
        <text>L-threonyl-[protein] + ATP = O-phospho-L-threonyl-[protein] + ADP + H(+)</text>
        <dbReference type="Rhea" id="RHEA:46608"/>
        <dbReference type="Rhea" id="RHEA-COMP:11060"/>
        <dbReference type="Rhea" id="RHEA-COMP:11605"/>
        <dbReference type="ChEBI" id="CHEBI:15378"/>
        <dbReference type="ChEBI" id="CHEBI:30013"/>
        <dbReference type="ChEBI" id="CHEBI:30616"/>
        <dbReference type="ChEBI" id="CHEBI:61977"/>
        <dbReference type="ChEBI" id="CHEBI:456216"/>
        <dbReference type="EC" id="2.7.11.1"/>
    </reaction>
</comment>
<keyword evidence="3" id="KW-0309">Germination</keyword>
<evidence type="ECO:0000256" key="5">
    <source>
        <dbReference type="ARBA" id="ARBA00022741"/>
    </source>
</evidence>
<evidence type="ECO:0000256" key="8">
    <source>
        <dbReference type="ARBA" id="ARBA00022968"/>
    </source>
</evidence>
<dbReference type="PROSITE" id="PS50011">
    <property type="entry name" value="PROTEIN_KINASE_DOM"/>
    <property type="match status" value="1"/>
</dbReference>
<dbReference type="PROSITE" id="PS00108">
    <property type="entry name" value="PROTEIN_KINASE_ST"/>
    <property type="match status" value="1"/>
</dbReference>
<feature type="region of interest" description="Disordered" evidence="14">
    <location>
        <begin position="591"/>
        <end position="620"/>
    </location>
</feature>
<protein>
    <recommendedName>
        <fullName evidence="12">Serine/threonine-protein kinase PrkC</fullName>
        <ecNumber evidence="1">2.7.11.1</ecNumber>
    </recommendedName>
</protein>
<dbReference type="Pfam" id="PF03793">
    <property type="entry name" value="PASTA"/>
    <property type="match status" value="3"/>
</dbReference>
<feature type="domain" description="Protein kinase" evidence="16">
    <location>
        <begin position="11"/>
        <end position="271"/>
    </location>
</feature>
<dbReference type="Gene3D" id="3.30.200.20">
    <property type="entry name" value="Phosphorylase Kinase, domain 1"/>
    <property type="match status" value="1"/>
</dbReference>
<dbReference type="InterPro" id="IPR000719">
    <property type="entry name" value="Prot_kinase_dom"/>
</dbReference>
<feature type="compositionally biased region" description="Acidic residues" evidence="14">
    <location>
        <begin position="603"/>
        <end position="612"/>
    </location>
</feature>
<keyword evidence="8" id="KW-0735">Signal-anchor</keyword>
<evidence type="ECO:0000256" key="12">
    <source>
        <dbReference type="ARBA" id="ARBA00070041"/>
    </source>
</evidence>
<evidence type="ECO:0000259" key="17">
    <source>
        <dbReference type="PROSITE" id="PS51178"/>
    </source>
</evidence>
<evidence type="ECO:0000256" key="10">
    <source>
        <dbReference type="ARBA" id="ARBA00048679"/>
    </source>
</evidence>
<dbReference type="GO" id="GO:0007165">
    <property type="term" value="P:signal transduction"/>
    <property type="evidence" value="ECO:0007669"/>
    <property type="project" value="UniProtKB-ARBA"/>
</dbReference>
<dbReference type="NCBIfam" id="NF033483">
    <property type="entry name" value="PknB_PASTA_kin"/>
    <property type="match status" value="1"/>
</dbReference>
<keyword evidence="7 13" id="KW-0067">ATP-binding</keyword>
<dbReference type="EMBL" id="FODJ01000001">
    <property type="protein sequence ID" value="SEN61081.1"/>
    <property type="molecule type" value="Genomic_DNA"/>
</dbReference>
<proteinExistence type="predicted"/>
<evidence type="ECO:0000256" key="11">
    <source>
        <dbReference type="ARBA" id="ARBA00060432"/>
    </source>
</evidence>
<gene>
    <name evidence="18" type="ORF">SAMN04488134_101471</name>
</gene>
<feature type="compositionally biased region" description="Polar residues" evidence="14">
    <location>
        <begin position="593"/>
        <end position="602"/>
    </location>
</feature>
<evidence type="ECO:0000256" key="1">
    <source>
        <dbReference type="ARBA" id="ARBA00012513"/>
    </source>
</evidence>
<dbReference type="PROSITE" id="PS00107">
    <property type="entry name" value="PROTEIN_KINASE_ATP"/>
    <property type="match status" value="1"/>
</dbReference>
<accession>A0A1H8HYD8</accession>
<feature type="region of interest" description="Disordered" evidence="14">
    <location>
        <begin position="317"/>
        <end position="339"/>
    </location>
</feature>
<dbReference type="GO" id="GO:0005524">
    <property type="term" value="F:ATP binding"/>
    <property type="evidence" value="ECO:0007669"/>
    <property type="project" value="UniProtKB-UniRule"/>
</dbReference>
<dbReference type="PANTHER" id="PTHR43289">
    <property type="entry name" value="MITOGEN-ACTIVATED PROTEIN KINASE KINASE KINASE 20-RELATED"/>
    <property type="match status" value="1"/>
</dbReference>
<dbReference type="InterPro" id="IPR005543">
    <property type="entry name" value="PASTA_dom"/>
</dbReference>
<dbReference type="SUPFAM" id="SSF56112">
    <property type="entry name" value="Protein kinase-like (PK-like)"/>
    <property type="match status" value="1"/>
</dbReference>
<dbReference type="CDD" id="cd06577">
    <property type="entry name" value="PASTA_pknB"/>
    <property type="match status" value="3"/>
</dbReference>